<evidence type="ECO:0000313" key="2">
    <source>
        <dbReference type="Proteomes" id="UP001596500"/>
    </source>
</evidence>
<sequence length="484" mass="56262">MGSLFGHHPRSLRLKGVRTLPLRHWFPAWAIRNHPVKDANYSLNIQNLNGVIPLTVPAHQNESMPLSTQAWQSEEHQRWMAWLYAVFSRMKLHAFKETTAYHVQCADGTLIPLTRFIYGLADLRELKNLLPSTSGKLITLMGQVTRIRTTPTTHRITLSGDHPSDTCELILSRFLYSEAAIRPFHRRHIACCGFLHTQGTQFFMKIHSLPHQLTPISGNRFITLPHPQVQLAAIQQAFLQYTRHESIDYPLVQHDYVARWRSLVSDLNQEIRAISQRFPLLQKQLIVTEHEWRKQQAKYKASREKWLPAPSPSLWARLAQKGAEWGFYRSRKKARHERDQAFFRTFAREILSLSRKRRCLQEEMDHLARSIKAREAELAELSKLTWLEKDFSPHAEAILHRIPLSPHVTVIVATRFTVMEEQIHLRGELYLFKFHGKVPYPFAKLGGPSVRTTFAAFKSNLQCYWGKVNTLLQQFNATKQKNVL</sequence>
<proteinExistence type="predicted"/>
<dbReference type="EMBL" id="JBHTBW010000019">
    <property type="protein sequence ID" value="MFC7441017.1"/>
    <property type="molecule type" value="Genomic_DNA"/>
</dbReference>
<name>A0ABW2RJ92_9BACL</name>
<organism evidence="1 2">
    <name type="scientific">Laceyella putida</name>
    <dbReference type="NCBI Taxonomy" id="110101"/>
    <lineage>
        <taxon>Bacteria</taxon>
        <taxon>Bacillati</taxon>
        <taxon>Bacillota</taxon>
        <taxon>Bacilli</taxon>
        <taxon>Bacillales</taxon>
        <taxon>Thermoactinomycetaceae</taxon>
        <taxon>Laceyella</taxon>
    </lineage>
</organism>
<evidence type="ECO:0000313" key="1">
    <source>
        <dbReference type="EMBL" id="MFC7441017.1"/>
    </source>
</evidence>
<dbReference type="Proteomes" id="UP001596500">
    <property type="component" value="Unassembled WGS sequence"/>
</dbReference>
<protein>
    <submittedName>
        <fullName evidence="1">Uncharacterized protein</fullName>
    </submittedName>
</protein>
<accession>A0ABW2RJ92</accession>
<gene>
    <name evidence="1" type="ORF">ACFQNG_07600</name>
</gene>
<comment type="caution">
    <text evidence="1">The sequence shown here is derived from an EMBL/GenBank/DDBJ whole genome shotgun (WGS) entry which is preliminary data.</text>
</comment>
<reference evidence="2" key="1">
    <citation type="journal article" date="2019" name="Int. J. Syst. Evol. Microbiol.">
        <title>The Global Catalogue of Microorganisms (GCM) 10K type strain sequencing project: providing services to taxonomists for standard genome sequencing and annotation.</title>
        <authorList>
            <consortium name="The Broad Institute Genomics Platform"/>
            <consortium name="The Broad Institute Genome Sequencing Center for Infectious Disease"/>
            <person name="Wu L."/>
            <person name="Ma J."/>
        </authorList>
    </citation>
    <scope>NUCLEOTIDE SEQUENCE [LARGE SCALE GENOMIC DNA]</scope>
    <source>
        <strain evidence="2">CGMCC 1.12942</strain>
    </source>
</reference>
<dbReference type="RefSeq" id="WP_379864294.1">
    <property type="nucleotide sequence ID" value="NZ_JBHTBW010000019.1"/>
</dbReference>
<keyword evidence="2" id="KW-1185">Reference proteome</keyword>